<comment type="caution">
    <text evidence="1">The sequence shown here is derived from an EMBL/GenBank/DDBJ whole genome shotgun (WGS) entry which is preliminary data.</text>
</comment>
<dbReference type="EMBL" id="BMAV01001357">
    <property type="protein sequence ID" value="GFY39380.1"/>
    <property type="molecule type" value="Genomic_DNA"/>
</dbReference>
<gene>
    <name evidence="1" type="ORF">TNIN_2521</name>
</gene>
<evidence type="ECO:0000313" key="2">
    <source>
        <dbReference type="Proteomes" id="UP000886998"/>
    </source>
</evidence>
<accession>A0A8X6WQI6</accession>
<protein>
    <submittedName>
        <fullName evidence="1">Uncharacterized protein</fullName>
    </submittedName>
</protein>
<evidence type="ECO:0000313" key="1">
    <source>
        <dbReference type="EMBL" id="GFY39380.1"/>
    </source>
</evidence>
<sequence length="114" mass="13269">MIIGSEVLKDMFKRYLSDEDHRNEIFSETEGVDHMSLLQMNENSLYVINKALVRAILKKNSFVSEYIRLEEDVLMQELGCALNELCKVTKEGVGNFVIGEMEKFELAKEQYKNR</sequence>
<name>A0A8X6WQI6_9ARAC</name>
<keyword evidence="2" id="KW-1185">Reference proteome</keyword>
<organism evidence="1 2">
    <name type="scientific">Trichonephila inaurata madagascariensis</name>
    <dbReference type="NCBI Taxonomy" id="2747483"/>
    <lineage>
        <taxon>Eukaryota</taxon>
        <taxon>Metazoa</taxon>
        <taxon>Ecdysozoa</taxon>
        <taxon>Arthropoda</taxon>
        <taxon>Chelicerata</taxon>
        <taxon>Arachnida</taxon>
        <taxon>Araneae</taxon>
        <taxon>Araneomorphae</taxon>
        <taxon>Entelegynae</taxon>
        <taxon>Araneoidea</taxon>
        <taxon>Nephilidae</taxon>
        <taxon>Trichonephila</taxon>
        <taxon>Trichonephila inaurata</taxon>
    </lineage>
</organism>
<dbReference type="Proteomes" id="UP000886998">
    <property type="component" value="Unassembled WGS sequence"/>
</dbReference>
<dbReference type="AlphaFoldDB" id="A0A8X6WQI6"/>
<proteinExistence type="predicted"/>
<reference evidence="1" key="1">
    <citation type="submission" date="2020-08" db="EMBL/GenBank/DDBJ databases">
        <title>Multicomponent nature underlies the extraordinary mechanical properties of spider dragline silk.</title>
        <authorList>
            <person name="Kono N."/>
            <person name="Nakamura H."/>
            <person name="Mori M."/>
            <person name="Yoshida Y."/>
            <person name="Ohtoshi R."/>
            <person name="Malay A.D."/>
            <person name="Moran D.A.P."/>
            <person name="Tomita M."/>
            <person name="Numata K."/>
            <person name="Arakawa K."/>
        </authorList>
    </citation>
    <scope>NUCLEOTIDE SEQUENCE</scope>
</reference>
<dbReference type="OrthoDB" id="10495987at2759"/>